<name>A0A6J6PAT1_9ZZZZ</name>
<reference evidence="2" key="1">
    <citation type="submission" date="2020-05" db="EMBL/GenBank/DDBJ databases">
        <authorList>
            <person name="Chiriac C."/>
            <person name="Salcher M."/>
            <person name="Ghai R."/>
            <person name="Kavagutti S V."/>
        </authorList>
    </citation>
    <scope>NUCLEOTIDE SEQUENCE</scope>
</reference>
<accession>A0A6J6PAT1</accession>
<dbReference type="EMBL" id="CAEZXP010000002">
    <property type="protein sequence ID" value="CAB4695857.1"/>
    <property type="molecule type" value="Genomic_DNA"/>
</dbReference>
<dbReference type="AlphaFoldDB" id="A0A6J6PAT1"/>
<feature type="transmembrane region" description="Helical" evidence="1">
    <location>
        <begin position="6"/>
        <end position="26"/>
    </location>
</feature>
<evidence type="ECO:0000256" key="1">
    <source>
        <dbReference type="SAM" id="Phobius"/>
    </source>
</evidence>
<proteinExistence type="predicted"/>
<sequence length="83" mass="9169">MIWIVVAGVILAGVVFVNLAVLRLNLRVDSEVQLRAHLRAENAMLQSQLSSELASPRIQHVARKQDGLSQADPSTIRYINLGH</sequence>
<protein>
    <submittedName>
        <fullName evidence="2">Unannotated protein</fullName>
    </submittedName>
</protein>
<keyword evidence="1" id="KW-1133">Transmembrane helix</keyword>
<organism evidence="2">
    <name type="scientific">freshwater metagenome</name>
    <dbReference type="NCBI Taxonomy" id="449393"/>
    <lineage>
        <taxon>unclassified sequences</taxon>
        <taxon>metagenomes</taxon>
        <taxon>ecological metagenomes</taxon>
    </lineage>
</organism>
<evidence type="ECO:0000313" key="2">
    <source>
        <dbReference type="EMBL" id="CAB4695857.1"/>
    </source>
</evidence>
<gene>
    <name evidence="2" type="ORF">UFOPK2399_01018</name>
</gene>
<keyword evidence="1" id="KW-0472">Membrane</keyword>
<keyword evidence="1" id="KW-0812">Transmembrane</keyword>